<dbReference type="PANTHER" id="PTHR48098:SF1">
    <property type="entry name" value="DIACYLGLYCEROL ACYLTRANSFERASE_MYCOLYLTRANSFERASE AG85A"/>
    <property type="match status" value="1"/>
</dbReference>
<dbReference type="GO" id="GO:0016787">
    <property type="term" value="F:hydrolase activity"/>
    <property type="evidence" value="ECO:0007669"/>
    <property type="project" value="UniProtKB-KW"/>
</dbReference>
<keyword evidence="1" id="KW-0378">Hydrolase</keyword>
<dbReference type="InterPro" id="IPR000801">
    <property type="entry name" value="Esterase-like"/>
</dbReference>
<organism evidence="1 2">
    <name type="scientific">Williamsia limnetica</name>
    <dbReference type="NCBI Taxonomy" id="882452"/>
    <lineage>
        <taxon>Bacteria</taxon>
        <taxon>Bacillati</taxon>
        <taxon>Actinomycetota</taxon>
        <taxon>Actinomycetes</taxon>
        <taxon>Mycobacteriales</taxon>
        <taxon>Nocardiaceae</taxon>
        <taxon>Williamsia</taxon>
    </lineage>
</organism>
<dbReference type="InterPro" id="IPR050583">
    <property type="entry name" value="Mycobacterial_A85_antigen"/>
</dbReference>
<accession>A0A318RCC3</accession>
<dbReference type="SUPFAM" id="SSF53474">
    <property type="entry name" value="alpha/beta-Hydrolases"/>
    <property type="match status" value="1"/>
</dbReference>
<protein>
    <submittedName>
        <fullName evidence="1">S-formylglutathione hydrolase FrmB</fullName>
    </submittedName>
</protein>
<comment type="caution">
    <text evidence="1">The sequence shown here is derived from an EMBL/GenBank/DDBJ whole genome shotgun (WGS) entry which is preliminary data.</text>
</comment>
<dbReference type="Pfam" id="PF00756">
    <property type="entry name" value="Esterase"/>
    <property type="match status" value="1"/>
</dbReference>
<name>A0A318RCC3_WILLI</name>
<dbReference type="PANTHER" id="PTHR48098">
    <property type="entry name" value="ENTEROCHELIN ESTERASE-RELATED"/>
    <property type="match status" value="1"/>
</dbReference>
<dbReference type="EMBL" id="QJSP01000023">
    <property type="protein sequence ID" value="PYE12296.1"/>
    <property type="molecule type" value="Genomic_DNA"/>
</dbReference>
<gene>
    <name evidence="1" type="ORF">DFR67_12319</name>
</gene>
<dbReference type="Gene3D" id="3.40.50.1820">
    <property type="entry name" value="alpha/beta hydrolase"/>
    <property type="match status" value="1"/>
</dbReference>
<dbReference type="Proteomes" id="UP000247591">
    <property type="component" value="Unassembled WGS sequence"/>
</dbReference>
<evidence type="ECO:0000313" key="1">
    <source>
        <dbReference type="EMBL" id="PYE12296.1"/>
    </source>
</evidence>
<evidence type="ECO:0000313" key="2">
    <source>
        <dbReference type="Proteomes" id="UP000247591"/>
    </source>
</evidence>
<reference evidence="1 2" key="1">
    <citation type="submission" date="2018-06" db="EMBL/GenBank/DDBJ databases">
        <title>Genomic Encyclopedia of Type Strains, Phase IV (KMG-IV): sequencing the most valuable type-strain genomes for metagenomic binning, comparative biology and taxonomic classification.</title>
        <authorList>
            <person name="Goeker M."/>
        </authorList>
    </citation>
    <scope>NUCLEOTIDE SEQUENCE [LARGE SCALE GENOMIC DNA]</scope>
    <source>
        <strain evidence="1 2">DSM 45521</strain>
    </source>
</reference>
<dbReference type="InterPro" id="IPR029058">
    <property type="entry name" value="AB_hydrolase_fold"/>
</dbReference>
<sequence>MLTLVTLLGLITTTYGVGVATADPDTAHVTSIDKLTDQHWVINVYSPAMDSVEALDVLVPADRSVPAPTLYALNGAGQGILKDSGWFEATDIVDFFADKQVNVVSPRGGNFSYYADWIADDPELGRNKWETFLTEELPPVIDAELGTSGVNSIMGMSMSASSSLFLAAASGDLYQGVASFSGCARTTDEIGYQYMKLVVETRGKGKLANMWGERDNPLWAEHDMYLNADKLRGKTIYLSSRTGLPGKFDNNDNVRLNGDQPYDLADQIVLGGGIEVATGLCTRQIAARLTELGIPAVTDLEEPGSHSWSYWEQDMRKAWPTLAASMGVSA</sequence>
<proteinExistence type="predicted"/>
<dbReference type="AlphaFoldDB" id="A0A318RCC3"/>
<keyword evidence="2" id="KW-1185">Reference proteome</keyword>
<dbReference type="GO" id="GO:0016747">
    <property type="term" value="F:acyltransferase activity, transferring groups other than amino-acyl groups"/>
    <property type="evidence" value="ECO:0007669"/>
    <property type="project" value="TreeGrafter"/>
</dbReference>